<dbReference type="PANTHER" id="PTHR10755">
    <property type="entry name" value="COPROPORPHYRINOGEN III OXIDASE, MITOCHONDRIAL"/>
    <property type="match status" value="1"/>
</dbReference>
<feature type="binding site" evidence="6">
    <location>
        <begin position="123"/>
        <end position="125"/>
    </location>
    <ligand>
        <name>substrate</name>
    </ligand>
</feature>
<accession>A0A975YKV9</accession>
<dbReference type="InterPro" id="IPR001260">
    <property type="entry name" value="Coprogen_oxidase_aer"/>
</dbReference>
<keyword evidence="8" id="KW-1185">Reference proteome</keyword>
<comment type="similarity">
    <text evidence="6">Belongs to the aerobic coproporphyrinogen-III oxidase family.</text>
</comment>
<evidence type="ECO:0000256" key="5">
    <source>
        <dbReference type="ARBA" id="ARBA00023244"/>
    </source>
</evidence>
<name>A0A975YKV9_9PROT</name>
<dbReference type="GO" id="GO:0046872">
    <property type="term" value="F:metal ion binding"/>
    <property type="evidence" value="ECO:0007669"/>
    <property type="project" value="UniProtKB-KW"/>
</dbReference>
<keyword evidence="4 6" id="KW-0350">Heme biosynthesis</keyword>
<evidence type="ECO:0000313" key="7">
    <source>
        <dbReference type="EMBL" id="QXM25867.1"/>
    </source>
</evidence>
<evidence type="ECO:0000256" key="2">
    <source>
        <dbReference type="ARBA" id="ARBA00022723"/>
    </source>
</evidence>
<feature type="binding site" evidence="6">
    <location>
        <position position="111"/>
    </location>
    <ligand>
        <name>a divalent metal cation</name>
        <dbReference type="ChEBI" id="CHEBI:60240"/>
    </ligand>
</feature>
<dbReference type="EMBL" id="CP076448">
    <property type="protein sequence ID" value="QXM25867.1"/>
    <property type="molecule type" value="Genomic_DNA"/>
</dbReference>
<proteinExistence type="inferred from homology"/>
<dbReference type="GO" id="GO:0006782">
    <property type="term" value="P:protoporphyrinogen IX biosynthetic process"/>
    <property type="evidence" value="ECO:0007669"/>
    <property type="project" value="UniProtKB-UniRule"/>
</dbReference>
<feature type="active site" description="Proton donor" evidence="6">
    <location>
        <position position="121"/>
    </location>
</feature>
<dbReference type="AlphaFoldDB" id="A0A975YKV9"/>
<dbReference type="NCBIfam" id="NF003727">
    <property type="entry name" value="PRK05330.1"/>
    <property type="match status" value="1"/>
</dbReference>
<keyword evidence="5 6" id="KW-0627">Porphyrin biosynthesis</keyword>
<feature type="binding site" evidence="6">
    <location>
        <position position="188"/>
    </location>
    <ligand>
        <name>a divalent metal cation</name>
        <dbReference type="ChEBI" id="CHEBI:60240"/>
    </ligand>
</feature>
<protein>
    <recommendedName>
        <fullName evidence="6">Oxygen-dependent coproporphyrinogen-III oxidase</fullName>
        <shortName evidence="6">CPO</shortName>
        <shortName evidence="6">Coprogen oxidase</shortName>
        <shortName evidence="6">Coproporphyrinogenase</shortName>
        <ecNumber evidence="6">1.3.3.3</ecNumber>
    </recommendedName>
</protein>
<comment type="catalytic activity">
    <reaction evidence="6">
        <text>coproporphyrinogen III + O2 + 2 H(+) = protoporphyrinogen IX + 2 CO2 + 2 H2O</text>
        <dbReference type="Rhea" id="RHEA:18257"/>
        <dbReference type="ChEBI" id="CHEBI:15377"/>
        <dbReference type="ChEBI" id="CHEBI:15378"/>
        <dbReference type="ChEBI" id="CHEBI:15379"/>
        <dbReference type="ChEBI" id="CHEBI:16526"/>
        <dbReference type="ChEBI" id="CHEBI:57307"/>
        <dbReference type="ChEBI" id="CHEBI:57309"/>
        <dbReference type="EC" id="1.3.3.3"/>
    </reaction>
</comment>
<dbReference type="HAMAP" id="MF_00333">
    <property type="entry name" value="Coprogen_oxidas"/>
    <property type="match status" value="1"/>
</dbReference>
<gene>
    <name evidence="6 7" type="primary">hemF</name>
    <name evidence="7" type="ORF">KO353_06610</name>
</gene>
<dbReference type="PROSITE" id="PS01021">
    <property type="entry name" value="COPROGEN_OXIDASE"/>
    <property type="match status" value="1"/>
</dbReference>
<dbReference type="GO" id="GO:0004109">
    <property type="term" value="F:coproporphyrinogen oxidase activity"/>
    <property type="evidence" value="ECO:0007669"/>
    <property type="project" value="UniProtKB-UniRule"/>
</dbReference>
<dbReference type="GO" id="GO:0042803">
    <property type="term" value="F:protein homodimerization activity"/>
    <property type="evidence" value="ECO:0007669"/>
    <property type="project" value="UniProtKB-UniRule"/>
</dbReference>
<dbReference type="EC" id="1.3.3.3" evidence="6"/>
<dbReference type="PANTHER" id="PTHR10755:SF0">
    <property type="entry name" value="OXYGEN-DEPENDENT COPROPORPHYRINOGEN-III OXIDASE, MITOCHONDRIAL"/>
    <property type="match status" value="1"/>
</dbReference>
<keyword evidence="1 6" id="KW-0963">Cytoplasm</keyword>
<feature type="binding site" evidence="6">
    <location>
        <position position="121"/>
    </location>
    <ligand>
        <name>a divalent metal cation</name>
        <dbReference type="ChEBI" id="CHEBI:60240"/>
    </ligand>
</feature>
<comment type="subunit">
    <text evidence="6">Homodimer.</text>
</comment>
<feature type="site" description="Important for dimerization" evidence="6">
    <location>
        <position position="188"/>
    </location>
</feature>
<feature type="binding site" evidence="6">
    <location>
        <begin position="271"/>
        <end position="273"/>
    </location>
    <ligand>
        <name>substrate</name>
    </ligand>
</feature>
<evidence type="ECO:0000256" key="1">
    <source>
        <dbReference type="ARBA" id="ARBA00022490"/>
    </source>
</evidence>
<evidence type="ECO:0000256" key="3">
    <source>
        <dbReference type="ARBA" id="ARBA00023002"/>
    </source>
</evidence>
<keyword evidence="3 6" id="KW-0560">Oxidoreductase</keyword>
<dbReference type="InterPro" id="IPR018375">
    <property type="entry name" value="Coprogen_oxidase_CS"/>
</dbReference>
<reference evidence="7" key="1">
    <citation type="submission" date="2021-06" db="EMBL/GenBank/DDBJ databases">
        <title>Elioraea tepida, sp. nov., a moderately thermophilic aerobic anoxygenic phototrophic bacterium isolated from an alkaline siliceous hot spring mat community in Yellowstone National Park, WY, USA.</title>
        <authorList>
            <person name="Saini M.K."/>
            <person name="Yoshida S."/>
            <person name="Sebastian A."/>
            <person name="Hirose S."/>
            <person name="Hara E."/>
            <person name="Tamaki H."/>
            <person name="Soulier N.T."/>
            <person name="Albert I."/>
            <person name="Hanada S."/>
            <person name="Bryant D.A."/>
            <person name="Tank M."/>
        </authorList>
    </citation>
    <scope>NUCLEOTIDE SEQUENCE</scope>
    <source>
        <strain evidence="7">MS-P2</strain>
    </source>
</reference>
<dbReference type="FunFam" id="3.40.1500.10:FF:000005">
    <property type="entry name" value="Oxygen-dependent coproporphyrinogen-III oxidase"/>
    <property type="match status" value="1"/>
</dbReference>
<comment type="cofactor">
    <cofactor evidence="6">
        <name>a divalent metal cation</name>
        <dbReference type="ChEBI" id="CHEBI:60240"/>
    </cofactor>
</comment>
<comment type="pathway">
    <text evidence="6">Porphyrin-containing compound metabolism; protoporphyrin-IX biosynthesis; protoporphyrinogen-IX from coproporphyrinogen-III (O2 route): step 1/1.</text>
</comment>
<comment type="subcellular location">
    <subcellularLocation>
        <location evidence="6">Cytoplasm</location>
    </subcellularLocation>
</comment>
<sequence>MPVPTESQRDTARIWFETLRDRLCAAFEALEDAPDTPLAATLPPGRFERTAWERPGGGGGVMSVMRGRVFEKVGVNVSTVFGEFSPEFRTQIPGAAEDPRFWASGISLVAHMRSPRVPAAHMNTRLIVTTRGWFGGGGDLTPMFLDRPETEEDRDTFHAAFKAACDRHDPTYYPRFKEWCDRYFFLPHRGEPRGVGGIFYDTLDTGDWEADFAFTKDVGLAFLEVFPQIVARRMREPWTEAEREHQLRRRGRYVEFNLLYDRGTLFGLKTGGNVEAILMSLPPEVRWP</sequence>
<dbReference type="KEGG" id="elio:KO353_06610"/>
<dbReference type="Pfam" id="PF01218">
    <property type="entry name" value="Coprogen_oxidas"/>
    <property type="match status" value="1"/>
</dbReference>
<comment type="function">
    <text evidence="6">Involved in the heme biosynthesis. Catalyzes the aerobic oxidative decarboxylation of propionate groups of rings A and B of coproporphyrinogen-III to yield the vinyl groups in protoporphyrinogen-IX.</text>
</comment>
<dbReference type="Proteomes" id="UP000694001">
    <property type="component" value="Chromosome"/>
</dbReference>
<evidence type="ECO:0000313" key="8">
    <source>
        <dbReference type="Proteomes" id="UP000694001"/>
    </source>
</evidence>
<evidence type="ECO:0000256" key="4">
    <source>
        <dbReference type="ARBA" id="ARBA00023133"/>
    </source>
</evidence>
<evidence type="ECO:0000256" key="6">
    <source>
        <dbReference type="HAMAP-Rule" id="MF_00333"/>
    </source>
</evidence>
<feature type="binding site" evidence="6">
    <location>
        <position position="107"/>
    </location>
    <ligand>
        <name>substrate</name>
    </ligand>
</feature>
<feature type="binding site" evidence="6">
    <location>
        <position position="158"/>
    </location>
    <ligand>
        <name>a divalent metal cation</name>
        <dbReference type="ChEBI" id="CHEBI:60240"/>
    </ligand>
</feature>
<organism evidence="7 8">
    <name type="scientific">Elioraea tepida</name>
    <dbReference type="NCBI Taxonomy" id="2843330"/>
    <lineage>
        <taxon>Bacteria</taxon>
        <taxon>Pseudomonadati</taxon>
        <taxon>Pseudomonadota</taxon>
        <taxon>Alphaproteobacteria</taxon>
        <taxon>Acetobacterales</taxon>
        <taxon>Elioraeaceae</taxon>
        <taxon>Elioraea</taxon>
    </lineage>
</organism>
<dbReference type="RefSeq" id="WP_218286919.1">
    <property type="nucleotide sequence ID" value="NZ_CP076448.1"/>
</dbReference>
<dbReference type="PIRSF" id="PIRSF000166">
    <property type="entry name" value="Coproporphyri_ox"/>
    <property type="match status" value="1"/>
</dbReference>
<feature type="region of interest" description="Important for dimerization" evidence="6">
    <location>
        <begin position="253"/>
        <end position="288"/>
    </location>
</feature>
<keyword evidence="2 6" id="KW-0479">Metal-binding</keyword>
<dbReference type="GO" id="GO:0005737">
    <property type="term" value="C:cytoplasm"/>
    <property type="evidence" value="ECO:0007669"/>
    <property type="project" value="UniProtKB-SubCell"/>
</dbReference>